<dbReference type="InterPro" id="IPR021641">
    <property type="entry name" value="DUF3245"/>
</dbReference>
<name>A0AAV9W832_9PEZI</name>
<sequence length="269" mass="29820">MTSVTNDIDPLVLQNRIAVVAARRRKLVESLLRPPTAEELKNAKSAEEIAAEEEELWRPRPATLGAGHPIPTSAAATETYNREHDLLRRRLLGQSIMKDARQRHQERTQHQVRPRGAADSSSSDDDEGQTSRGDISKRNSKKRKLKSEDGHHYGTKAREEDLQNSGSDSEPSGGGGFVSLTAKAATPKGKKIKKEQKIPKHEAAPRDLEYDTNGAEPEPEPDTETDTKISLAESLAERILTGEKIVLVGENKKRKKKKKKKNKDSLSES</sequence>
<feature type="compositionally biased region" description="Basic residues" evidence="1">
    <location>
        <begin position="252"/>
        <end position="262"/>
    </location>
</feature>
<comment type="caution">
    <text evidence="2">The sequence shown here is derived from an EMBL/GenBank/DDBJ whole genome shotgun (WGS) entry which is preliminary data.</text>
</comment>
<dbReference type="AlphaFoldDB" id="A0AAV9W832"/>
<feature type="compositionally biased region" description="Basic and acidic residues" evidence="1">
    <location>
        <begin position="195"/>
        <end position="209"/>
    </location>
</feature>
<dbReference type="Proteomes" id="UP001370758">
    <property type="component" value="Unassembled WGS sequence"/>
</dbReference>
<organism evidence="2 3">
    <name type="scientific">Arthrobotrys musiformis</name>
    <dbReference type="NCBI Taxonomy" id="47236"/>
    <lineage>
        <taxon>Eukaryota</taxon>
        <taxon>Fungi</taxon>
        <taxon>Dikarya</taxon>
        <taxon>Ascomycota</taxon>
        <taxon>Pezizomycotina</taxon>
        <taxon>Orbiliomycetes</taxon>
        <taxon>Orbiliales</taxon>
        <taxon>Orbiliaceae</taxon>
        <taxon>Arthrobotrys</taxon>
    </lineage>
</organism>
<feature type="compositionally biased region" description="Basic and acidic residues" evidence="1">
    <location>
        <begin position="146"/>
        <end position="161"/>
    </location>
</feature>
<gene>
    <name evidence="2" type="ORF">TWF481_008954</name>
</gene>
<feature type="compositionally biased region" description="Basic and acidic residues" evidence="1">
    <location>
        <begin position="98"/>
        <end position="109"/>
    </location>
</feature>
<proteinExistence type="predicted"/>
<feature type="region of interest" description="Disordered" evidence="1">
    <location>
        <begin position="39"/>
        <end position="269"/>
    </location>
</feature>
<accession>A0AAV9W832</accession>
<evidence type="ECO:0000313" key="2">
    <source>
        <dbReference type="EMBL" id="KAK6501106.1"/>
    </source>
</evidence>
<evidence type="ECO:0000256" key="1">
    <source>
        <dbReference type="SAM" id="MobiDB-lite"/>
    </source>
</evidence>
<reference evidence="2 3" key="1">
    <citation type="submission" date="2023-08" db="EMBL/GenBank/DDBJ databases">
        <authorList>
            <person name="Palmer J.M."/>
        </authorList>
    </citation>
    <scope>NUCLEOTIDE SEQUENCE [LARGE SCALE GENOMIC DNA]</scope>
    <source>
        <strain evidence="2 3">TWF481</strain>
    </source>
</reference>
<evidence type="ECO:0000313" key="3">
    <source>
        <dbReference type="Proteomes" id="UP001370758"/>
    </source>
</evidence>
<dbReference type="EMBL" id="JAVHJL010000006">
    <property type="protein sequence ID" value="KAK6501106.1"/>
    <property type="molecule type" value="Genomic_DNA"/>
</dbReference>
<dbReference type="Pfam" id="PF11595">
    <property type="entry name" value="DUF3245"/>
    <property type="match status" value="1"/>
</dbReference>
<protein>
    <submittedName>
        <fullName evidence="2">Uncharacterized protein</fullName>
    </submittedName>
</protein>
<keyword evidence="3" id="KW-1185">Reference proteome</keyword>